<dbReference type="Pfam" id="PF09186">
    <property type="entry name" value="DUF1949"/>
    <property type="match status" value="1"/>
</dbReference>
<name>A0ABM8Z5G2_9LACO</name>
<dbReference type="PANTHER" id="PTHR16301:SF20">
    <property type="entry name" value="IMPACT FAMILY MEMBER YIGZ"/>
    <property type="match status" value="1"/>
</dbReference>
<dbReference type="PANTHER" id="PTHR16301">
    <property type="entry name" value="IMPACT-RELATED"/>
    <property type="match status" value="1"/>
</dbReference>
<feature type="domain" description="Impact N-terminal" evidence="2">
    <location>
        <begin position="18"/>
        <end position="121"/>
    </location>
</feature>
<comment type="caution">
    <text evidence="4">The sequence shown here is derived from an EMBL/GenBank/DDBJ whole genome shotgun (WGS) entry which is preliminary data.</text>
</comment>
<comment type="similarity">
    <text evidence="1">Belongs to the IMPACT family.</text>
</comment>
<dbReference type="Gene3D" id="3.30.230.30">
    <property type="entry name" value="Impact, N-terminal domain"/>
    <property type="match status" value="1"/>
</dbReference>
<protein>
    <submittedName>
        <fullName evidence="4">IMPACT family member YigZ</fullName>
    </submittedName>
</protein>
<dbReference type="InterPro" id="IPR020568">
    <property type="entry name" value="Ribosomal_Su5_D2-typ_SF"/>
</dbReference>
<dbReference type="InterPro" id="IPR020569">
    <property type="entry name" value="UPF0029_Impact_CS"/>
</dbReference>
<dbReference type="InterPro" id="IPR015269">
    <property type="entry name" value="UPF0029_Impact_C"/>
</dbReference>
<organism evidence="4 5">
    <name type="scientific">Periweissella fabaria</name>
    <dbReference type="NCBI Taxonomy" id="546157"/>
    <lineage>
        <taxon>Bacteria</taxon>
        <taxon>Bacillati</taxon>
        <taxon>Bacillota</taxon>
        <taxon>Bacilli</taxon>
        <taxon>Lactobacillales</taxon>
        <taxon>Lactobacillaceae</taxon>
        <taxon>Periweissella</taxon>
    </lineage>
</organism>
<dbReference type="InterPro" id="IPR001498">
    <property type="entry name" value="Impact_N"/>
</dbReference>
<dbReference type="RefSeq" id="WP_230096608.1">
    <property type="nucleotide sequence ID" value="NZ_CAKKNS010000003.1"/>
</dbReference>
<sequence length="212" mass="23489">MLQYLTIKTDYSSETVIKKSRFIASLKRITSEEEALDFIAQTKKMHNKANHNCFAFMLGDQDQIQRASDDGEPSGTAGVPILEVLKRNQIHDVCVIVTRYFGGIKLGAGGLIRAYAGSAANGIDGVGLVERLLMQTVELTIEYHQLDSLTYWLTQNNYPTPQIEYSDVITLTLPVKVSDYATFTKAVTEVLSGKVTLIDGGQSFQEIAFQNK</sequence>
<proteinExistence type="inferred from homology"/>
<dbReference type="InterPro" id="IPR023582">
    <property type="entry name" value="Impact"/>
</dbReference>
<dbReference type="Gene3D" id="3.30.70.240">
    <property type="match status" value="1"/>
</dbReference>
<evidence type="ECO:0000256" key="1">
    <source>
        <dbReference type="ARBA" id="ARBA00007665"/>
    </source>
</evidence>
<dbReference type="InterPro" id="IPR015796">
    <property type="entry name" value="Impact_YigZ-like"/>
</dbReference>
<dbReference type="NCBIfam" id="TIGR00257">
    <property type="entry name" value="IMPACT_YIGZ"/>
    <property type="match status" value="1"/>
</dbReference>
<dbReference type="SUPFAM" id="SSF54211">
    <property type="entry name" value="Ribosomal protein S5 domain 2-like"/>
    <property type="match status" value="1"/>
</dbReference>
<evidence type="ECO:0000313" key="4">
    <source>
        <dbReference type="EMBL" id="CAH0416546.1"/>
    </source>
</evidence>
<dbReference type="SUPFAM" id="SSF54980">
    <property type="entry name" value="EF-G C-terminal domain-like"/>
    <property type="match status" value="1"/>
</dbReference>
<evidence type="ECO:0000259" key="3">
    <source>
        <dbReference type="Pfam" id="PF09186"/>
    </source>
</evidence>
<keyword evidence="5" id="KW-1185">Reference proteome</keyword>
<dbReference type="Pfam" id="PF01205">
    <property type="entry name" value="Impact_N"/>
    <property type="match status" value="1"/>
</dbReference>
<accession>A0ABM8Z5G2</accession>
<dbReference type="InterPro" id="IPR035647">
    <property type="entry name" value="EFG_III/V"/>
</dbReference>
<evidence type="ECO:0000313" key="5">
    <source>
        <dbReference type="Proteomes" id="UP000789707"/>
    </source>
</evidence>
<dbReference type="PROSITE" id="PS00910">
    <property type="entry name" value="UPF0029"/>
    <property type="match status" value="1"/>
</dbReference>
<dbReference type="EMBL" id="CAKKNS010000003">
    <property type="protein sequence ID" value="CAH0416546.1"/>
    <property type="molecule type" value="Genomic_DNA"/>
</dbReference>
<dbReference type="Proteomes" id="UP000789707">
    <property type="component" value="Unassembled WGS sequence"/>
</dbReference>
<dbReference type="InterPro" id="IPR036956">
    <property type="entry name" value="Impact_N_sf"/>
</dbReference>
<evidence type="ECO:0000259" key="2">
    <source>
        <dbReference type="Pfam" id="PF01205"/>
    </source>
</evidence>
<feature type="domain" description="UPF0029" evidence="3">
    <location>
        <begin position="139"/>
        <end position="194"/>
    </location>
</feature>
<gene>
    <name evidence="4" type="primary">yigZ</name>
    <name evidence="4" type="ORF">WFA24289_00850</name>
</gene>
<reference evidence="4 5" key="1">
    <citation type="submission" date="2021-11" db="EMBL/GenBank/DDBJ databases">
        <authorList>
            <person name="Depoorter E."/>
        </authorList>
    </citation>
    <scope>NUCLEOTIDE SEQUENCE [LARGE SCALE GENOMIC DNA]</scope>
    <source>
        <strain evidence="4 5">LMG 24289</strain>
    </source>
</reference>